<dbReference type="Proteomes" id="UP000509594">
    <property type="component" value="Chromosome"/>
</dbReference>
<evidence type="ECO:0000256" key="5">
    <source>
        <dbReference type="HAMAP-Rule" id="MF_01407"/>
    </source>
</evidence>
<evidence type="ECO:0000313" key="9">
    <source>
        <dbReference type="Proteomes" id="UP000509594"/>
    </source>
</evidence>
<evidence type="ECO:0000313" key="8">
    <source>
        <dbReference type="EMBL" id="QLC50703.1"/>
    </source>
</evidence>
<dbReference type="EMBL" id="CP058215">
    <property type="protein sequence ID" value="QLC50703.1"/>
    <property type="molecule type" value="Genomic_DNA"/>
</dbReference>
<feature type="binding site" evidence="5">
    <location>
        <position position="204"/>
    </location>
    <ligand>
        <name>ATP</name>
        <dbReference type="ChEBI" id="CHEBI:30616"/>
    </ligand>
</feature>
<dbReference type="SMART" id="SM01074">
    <property type="entry name" value="Cdc6_C"/>
    <property type="match status" value="1"/>
</dbReference>
<dbReference type="Gene3D" id="1.10.10.10">
    <property type="entry name" value="Winged helix-like DNA-binding domain superfamily/Winged helix DNA-binding domain"/>
    <property type="match status" value="1"/>
</dbReference>
<evidence type="ECO:0000256" key="3">
    <source>
        <dbReference type="ARBA" id="ARBA00022741"/>
    </source>
</evidence>
<dbReference type="InterPro" id="IPR014277">
    <property type="entry name" value="Orc1/Cdc6_arc"/>
</dbReference>
<feature type="binding site" evidence="5">
    <location>
        <position position="216"/>
    </location>
    <ligand>
        <name>ATP</name>
        <dbReference type="ChEBI" id="CHEBI:30616"/>
    </ligand>
</feature>
<evidence type="ECO:0000259" key="6">
    <source>
        <dbReference type="SMART" id="SM00382"/>
    </source>
</evidence>
<reference evidence="8 9" key="1">
    <citation type="submission" date="2020-06" db="EMBL/GenBank/DDBJ databases">
        <title>Methanolobus halotolerans sp. nov., isolated from a saline lake Tus in Siberia.</title>
        <authorList>
            <person name="Shen Y."/>
            <person name="Chen S.-C."/>
            <person name="Lai M.-C."/>
            <person name="Huang H.-H."/>
            <person name="Chiu H.-H."/>
            <person name="Tang S.-L."/>
            <person name="Rogozin D.Y."/>
            <person name="Degermendzhy A.G."/>
        </authorList>
    </citation>
    <scope>NUCLEOTIDE SEQUENCE [LARGE SCALE GENOMIC DNA]</scope>
    <source>
        <strain evidence="8 9">DSM 21339</strain>
    </source>
</reference>
<evidence type="ECO:0000256" key="2">
    <source>
        <dbReference type="ARBA" id="ARBA00022705"/>
    </source>
</evidence>
<keyword evidence="3 5" id="KW-0547">Nucleotide-binding</keyword>
<dbReference type="SUPFAM" id="SSF52540">
    <property type="entry name" value="P-loop containing nucleoside triphosphate hydrolases"/>
    <property type="match status" value="1"/>
</dbReference>
<dbReference type="Pfam" id="PF22703">
    <property type="entry name" value="Cdc6_lid"/>
    <property type="match status" value="1"/>
</dbReference>
<comment type="function">
    <text evidence="5">Involved in regulation of DNA replication.</text>
</comment>
<dbReference type="PANTHER" id="PTHR10763:SF26">
    <property type="entry name" value="CELL DIVISION CONTROL PROTEIN 6 HOMOLOG"/>
    <property type="match status" value="1"/>
</dbReference>
<dbReference type="SMART" id="SM00382">
    <property type="entry name" value="AAA"/>
    <property type="match status" value="1"/>
</dbReference>
<comment type="similarity">
    <text evidence="1 5">Belongs to the CDC6/cdc18 family.</text>
</comment>
<dbReference type="SUPFAM" id="SSF46785">
    <property type="entry name" value="Winged helix' DNA-binding domain"/>
    <property type="match status" value="1"/>
</dbReference>
<protein>
    <recommendedName>
        <fullName evidence="5">ORC1-type DNA replication protein</fullName>
    </recommendedName>
</protein>
<sequence length="372" mass="42678">MSKDMLLWDETLFKNGEVLELDHVPEYFAHRDSQMQALKFSLKPAMRGMRPVNCLVKGPPGTGKTTAVLKVFSEMKEHTDRVSFVKVNCQMDSTRFAVVSRIYEKLVNIKPPTSGVAFRKLFDKVIKQLVDSNKILVVALDDINYLFHEGHADEIMYSLLRAHEQYPGVKIAVIAIISDVGVSHHFDPRVGSVFLPEEIEFPRYDAEEIRDIISNRVQHAFYQDVVPDEVCDKVVEYVDYTGDLRVGIDLLRRSGLNAERRASRTISMEDVEKAYDASRLLYLCRSIRSLTENERTLLKLVAEQEKDVQAGDLYKSFHEITGLGYTRFYEIIEKMNATQMLDVDFSGKGMRGRTRVIKAKHNPQDILKCLEY</sequence>
<feature type="domain" description="AAA+ ATPase" evidence="6">
    <location>
        <begin position="50"/>
        <end position="200"/>
    </location>
</feature>
<dbReference type="NCBIfam" id="NF001624">
    <property type="entry name" value="PRK00411.1-2"/>
    <property type="match status" value="1"/>
</dbReference>
<dbReference type="Pfam" id="PF13191">
    <property type="entry name" value="AAA_16"/>
    <property type="match status" value="1"/>
</dbReference>
<dbReference type="HAMAP" id="MF_01407">
    <property type="entry name" value="ORC1_type_DNA_replic_protein"/>
    <property type="match status" value="1"/>
</dbReference>
<name>A0A7D5I5W8_9EURY</name>
<dbReference type="CDD" id="cd18139">
    <property type="entry name" value="HLD_clamp_RarA"/>
    <property type="match status" value="1"/>
</dbReference>
<dbReference type="InterPro" id="IPR055237">
    <property type="entry name" value="Cdc6_lid"/>
</dbReference>
<dbReference type="GeneID" id="55822192"/>
<evidence type="ECO:0000259" key="7">
    <source>
        <dbReference type="SMART" id="SM01074"/>
    </source>
</evidence>
<dbReference type="GO" id="GO:0005524">
    <property type="term" value="F:ATP binding"/>
    <property type="evidence" value="ECO:0007669"/>
    <property type="project" value="UniProtKB-UniRule"/>
</dbReference>
<accession>A0A7D5I5W8</accession>
<dbReference type="PANTHER" id="PTHR10763">
    <property type="entry name" value="CELL DIVISION CONTROL PROTEIN 6-RELATED"/>
    <property type="match status" value="1"/>
</dbReference>
<dbReference type="Gene3D" id="1.10.8.60">
    <property type="match status" value="1"/>
</dbReference>
<dbReference type="InterPro" id="IPR015163">
    <property type="entry name" value="Cdc6_C"/>
</dbReference>
<dbReference type="InterPro" id="IPR003593">
    <property type="entry name" value="AAA+_ATPase"/>
</dbReference>
<dbReference type="InterPro" id="IPR036388">
    <property type="entry name" value="WH-like_DNA-bd_sf"/>
</dbReference>
<dbReference type="KEGG" id="mzi:HWN40_10915"/>
<keyword evidence="9" id="KW-1185">Reference proteome</keyword>
<feature type="domain" description="Cdc6 C-terminal" evidence="7">
    <location>
        <begin position="297"/>
        <end position="370"/>
    </location>
</feature>
<dbReference type="InterPro" id="IPR050311">
    <property type="entry name" value="ORC1/CDC6"/>
</dbReference>
<dbReference type="InterPro" id="IPR036390">
    <property type="entry name" value="WH_DNA-bd_sf"/>
</dbReference>
<dbReference type="InterPro" id="IPR041664">
    <property type="entry name" value="AAA_16"/>
</dbReference>
<dbReference type="AlphaFoldDB" id="A0A7D5I5W8"/>
<dbReference type="InterPro" id="IPR027417">
    <property type="entry name" value="P-loop_NTPase"/>
</dbReference>
<organism evidence="8 9">
    <name type="scientific">Methanolobus zinderi</name>
    <dbReference type="NCBI Taxonomy" id="536044"/>
    <lineage>
        <taxon>Archaea</taxon>
        <taxon>Methanobacteriati</taxon>
        <taxon>Methanobacteriota</taxon>
        <taxon>Stenosarchaea group</taxon>
        <taxon>Methanomicrobia</taxon>
        <taxon>Methanosarcinales</taxon>
        <taxon>Methanosarcinaceae</taxon>
        <taxon>Methanolobus</taxon>
    </lineage>
</organism>
<evidence type="ECO:0000256" key="4">
    <source>
        <dbReference type="ARBA" id="ARBA00022840"/>
    </source>
</evidence>
<keyword evidence="2 5" id="KW-0235">DNA replication</keyword>
<gene>
    <name evidence="8" type="ORF">HWN40_10915</name>
</gene>
<dbReference type="NCBIfam" id="NF001626">
    <property type="entry name" value="PRK00411.1-5"/>
    <property type="match status" value="1"/>
</dbReference>
<dbReference type="GO" id="GO:0006260">
    <property type="term" value="P:DNA replication"/>
    <property type="evidence" value="ECO:0007669"/>
    <property type="project" value="UniProtKB-UniRule"/>
</dbReference>
<dbReference type="OrthoDB" id="53276at2157"/>
<dbReference type="NCBIfam" id="TIGR02928">
    <property type="entry name" value="orc1/cdc6 family replication initiation protein"/>
    <property type="match status" value="1"/>
</dbReference>
<proteinExistence type="inferred from homology"/>
<dbReference type="Gene3D" id="3.40.50.300">
    <property type="entry name" value="P-loop containing nucleotide triphosphate hydrolases"/>
    <property type="match status" value="1"/>
</dbReference>
<evidence type="ECO:0000256" key="1">
    <source>
        <dbReference type="ARBA" id="ARBA00006184"/>
    </source>
</evidence>
<dbReference type="RefSeq" id="WP_176965758.1">
    <property type="nucleotide sequence ID" value="NZ_CP058215.1"/>
</dbReference>
<keyword evidence="4 5" id="KW-0067">ATP-binding</keyword>
<feature type="binding site" evidence="5">
    <location>
        <begin position="62"/>
        <end position="66"/>
    </location>
    <ligand>
        <name>ATP</name>
        <dbReference type="ChEBI" id="CHEBI:30616"/>
    </ligand>
</feature>